<reference evidence="2 3" key="1">
    <citation type="submission" date="2018-01" db="EMBL/GenBank/DDBJ databases">
        <title>Genomic Encyclopedia of Type Strains, Phase III (KMG-III): the genomes of soil and plant-associated and newly described type strains.</title>
        <authorList>
            <person name="Whitman W."/>
        </authorList>
    </citation>
    <scope>NUCLEOTIDE SEQUENCE [LARGE SCALE GENOMIC DNA]</scope>
    <source>
        <strain evidence="2 3">HKI456</strain>
    </source>
</reference>
<dbReference type="AlphaFoldDB" id="A0A2P5K6S7"/>
<dbReference type="Proteomes" id="UP000243096">
    <property type="component" value="Unassembled WGS sequence"/>
</dbReference>
<gene>
    <name evidence="2" type="ORF">B0O95_12322</name>
</gene>
<keyword evidence="3" id="KW-1185">Reference proteome</keyword>
<comment type="caution">
    <text evidence="2">The sequence shown here is derived from an EMBL/GenBank/DDBJ whole genome shotgun (WGS) entry which is preliminary data.</text>
</comment>
<organism evidence="2 3">
    <name type="scientific">Mycetohabitans endofungorum</name>
    <dbReference type="NCBI Taxonomy" id="417203"/>
    <lineage>
        <taxon>Bacteria</taxon>
        <taxon>Pseudomonadati</taxon>
        <taxon>Pseudomonadota</taxon>
        <taxon>Betaproteobacteria</taxon>
        <taxon>Burkholderiales</taxon>
        <taxon>Burkholderiaceae</taxon>
        <taxon>Mycetohabitans</taxon>
    </lineage>
</organism>
<accession>A0A2P5K6S7</accession>
<name>A0A2P5K6S7_9BURK</name>
<proteinExistence type="predicted"/>
<sequence>MVGCFDGALARWHSKLHADLSLSCAAAAARRTARRHAPDKRNGHSYLGKAPRRMPTQDFAGFADNYDGQGLTCGRSAD</sequence>
<evidence type="ECO:0000313" key="2">
    <source>
        <dbReference type="EMBL" id="PPB81037.1"/>
    </source>
</evidence>
<evidence type="ECO:0000256" key="1">
    <source>
        <dbReference type="SAM" id="MobiDB-lite"/>
    </source>
</evidence>
<dbReference type="EMBL" id="PRDW01000023">
    <property type="protein sequence ID" value="PPB81037.1"/>
    <property type="molecule type" value="Genomic_DNA"/>
</dbReference>
<feature type="region of interest" description="Disordered" evidence="1">
    <location>
        <begin position="31"/>
        <end position="78"/>
    </location>
</feature>
<dbReference type="RefSeq" id="WP_104078497.1">
    <property type="nucleotide sequence ID" value="NZ_CP062179.1"/>
</dbReference>
<evidence type="ECO:0000313" key="3">
    <source>
        <dbReference type="Proteomes" id="UP000243096"/>
    </source>
</evidence>
<protein>
    <submittedName>
        <fullName evidence="2">Uncharacterized protein</fullName>
    </submittedName>
</protein>